<proteinExistence type="predicted"/>
<dbReference type="Pfam" id="PF14319">
    <property type="entry name" value="Zn_Tnp_IS91"/>
    <property type="match status" value="1"/>
</dbReference>
<keyword evidence="3" id="KW-1185">Reference proteome</keyword>
<protein>
    <submittedName>
        <fullName evidence="2">Transposase zinc-binding domain-containing protein</fullName>
    </submittedName>
</protein>
<dbReference type="EMBL" id="JBHPKH010000135">
    <property type="protein sequence ID" value="MFC1573364.1"/>
    <property type="molecule type" value="Genomic_DNA"/>
</dbReference>
<name>A0ABV6YMF6_UNCEI</name>
<sequence>EITSFYHIFEQHFQAYVGTYEERLEHHCDPLRPVVSRTVEAFLDCGRLLNGFARIRCPSCGGEHVLAFSYQTCKLVWIR</sequence>
<organism evidence="2 3">
    <name type="scientific">Eiseniibacteriota bacterium</name>
    <dbReference type="NCBI Taxonomy" id="2212470"/>
    <lineage>
        <taxon>Bacteria</taxon>
        <taxon>Candidatus Eiseniibacteriota</taxon>
    </lineage>
</organism>
<dbReference type="Proteomes" id="UP001593833">
    <property type="component" value="Unassembled WGS sequence"/>
</dbReference>
<gene>
    <name evidence="2" type="ORF">ACFL6M_07180</name>
</gene>
<feature type="domain" description="Transposase zinc-binding" evidence="1">
    <location>
        <begin position="17"/>
        <end position="69"/>
    </location>
</feature>
<evidence type="ECO:0000313" key="3">
    <source>
        <dbReference type="Proteomes" id="UP001593833"/>
    </source>
</evidence>
<feature type="non-terminal residue" evidence="2">
    <location>
        <position position="1"/>
    </location>
</feature>
<comment type="caution">
    <text evidence="2">The sequence shown here is derived from an EMBL/GenBank/DDBJ whole genome shotgun (WGS) entry which is preliminary data.</text>
</comment>
<reference evidence="2 3" key="1">
    <citation type="submission" date="2024-09" db="EMBL/GenBank/DDBJ databases">
        <authorList>
            <person name="D'Angelo T."/>
        </authorList>
    </citation>
    <scope>NUCLEOTIDE SEQUENCE [LARGE SCALE GENOMIC DNA]</scope>
    <source>
        <strain evidence="2">SAG AM-320-E07</strain>
    </source>
</reference>
<evidence type="ECO:0000259" key="1">
    <source>
        <dbReference type="Pfam" id="PF14319"/>
    </source>
</evidence>
<evidence type="ECO:0000313" key="2">
    <source>
        <dbReference type="EMBL" id="MFC1573364.1"/>
    </source>
</evidence>
<dbReference type="InterPro" id="IPR026889">
    <property type="entry name" value="Zn_Tnp"/>
</dbReference>
<accession>A0ABV6YMF6</accession>